<organism evidence="3 4">
    <name type="scientific">Candidatus Woesebacteria bacterium GW2011_GWA1_37_7</name>
    <dbReference type="NCBI Taxonomy" id="1618545"/>
    <lineage>
        <taxon>Bacteria</taxon>
        <taxon>Candidatus Woeseibacteriota</taxon>
    </lineage>
</organism>
<dbReference type="SMART" id="SM01240">
    <property type="entry name" value="IMPDH"/>
    <property type="match status" value="1"/>
</dbReference>
<comment type="caution">
    <text evidence="3">The sequence shown here is derived from an EMBL/GenBank/DDBJ whole genome shotgun (WGS) entry which is preliminary data.</text>
</comment>
<gene>
    <name evidence="3" type="ORF">US53_C0012G0012</name>
</gene>
<name>A0A0G0H6E1_9BACT</name>
<comment type="similarity">
    <text evidence="1">Belongs to the IMPDH/GMPR family.</text>
</comment>
<evidence type="ECO:0000259" key="2">
    <source>
        <dbReference type="Pfam" id="PF00478"/>
    </source>
</evidence>
<evidence type="ECO:0000313" key="3">
    <source>
        <dbReference type="EMBL" id="KKQ37697.1"/>
    </source>
</evidence>
<proteinExistence type="inferred from homology"/>
<evidence type="ECO:0000256" key="1">
    <source>
        <dbReference type="ARBA" id="ARBA00005502"/>
    </source>
</evidence>
<accession>A0A0G0H6E1</accession>
<evidence type="ECO:0000313" key="4">
    <source>
        <dbReference type="Proteomes" id="UP000034591"/>
    </source>
</evidence>
<dbReference type="GO" id="GO:0006183">
    <property type="term" value="P:GTP biosynthetic process"/>
    <property type="evidence" value="ECO:0007669"/>
    <property type="project" value="TreeGrafter"/>
</dbReference>
<sequence>MNQDFPLGLSYDDVLLIPQHSLVKSRQEIDISTQITPRVKLQIPLISINMNDVTGVEMAIALGKLGGLGLLPRFNTANVEAEMVAKVKKAGVKVGAAIGIKKDFIERSEMLVKAGVDIITIDVAHAHLQIAIDATSELKRRFGKSVDIISGVIATYEGAKDLFRAGADSVRVGVGPGTICITRIVTGVGVPQITAVLEAARAAKEYKKTVLCDGGTKNSGDVMKGLAAGASAVVIGSQFAGCDEAPGKLIMKNGIKYKTYNASTSLSEKEKHIKANIHTNGDYIKHIEGVESIVPYKGSVLNIASTITANLKAGFSYCGAQNIGELHKKAKFIKVTAAGGKEAGPHDVITNF</sequence>
<dbReference type="InterPro" id="IPR005990">
    <property type="entry name" value="IMP_DH"/>
</dbReference>
<dbReference type="STRING" id="1618545.US53_C0012G0012"/>
<dbReference type="PANTHER" id="PTHR11911">
    <property type="entry name" value="INOSINE-5-MONOPHOSPHATE DEHYDROGENASE RELATED"/>
    <property type="match status" value="1"/>
</dbReference>
<dbReference type="FunFam" id="3.20.20.70:FF:000424">
    <property type="entry name" value="Inosine-5'-monophosphate dehydrogenase 2"/>
    <property type="match status" value="1"/>
</dbReference>
<dbReference type="Proteomes" id="UP000034591">
    <property type="component" value="Unassembled WGS sequence"/>
</dbReference>
<feature type="domain" description="IMP dehydrogenase/GMP reductase" evidence="2">
    <location>
        <begin position="8"/>
        <end position="346"/>
    </location>
</feature>
<reference evidence="3 4" key="1">
    <citation type="journal article" date="2015" name="Nature">
        <title>rRNA introns, odd ribosomes, and small enigmatic genomes across a large radiation of phyla.</title>
        <authorList>
            <person name="Brown C.T."/>
            <person name="Hug L.A."/>
            <person name="Thomas B.C."/>
            <person name="Sharon I."/>
            <person name="Castelle C.J."/>
            <person name="Singh A."/>
            <person name="Wilkins M.J."/>
            <person name="Williams K.H."/>
            <person name="Banfield J.F."/>
        </authorList>
    </citation>
    <scope>NUCLEOTIDE SEQUENCE [LARGE SCALE GENOMIC DNA]</scope>
</reference>
<dbReference type="PANTHER" id="PTHR11911:SF111">
    <property type="entry name" value="INOSINE-5'-MONOPHOSPHATE DEHYDROGENASE"/>
    <property type="match status" value="1"/>
</dbReference>
<dbReference type="Gene3D" id="3.20.20.70">
    <property type="entry name" value="Aldolase class I"/>
    <property type="match status" value="1"/>
</dbReference>
<dbReference type="EMBL" id="LBTI01000012">
    <property type="protein sequence ID" value="KKQ37697.1"/>
    <property type="molecule type" value="Genomic_DNA"/>
</dbReference>
<dbReference type="InterPro" id="IPR001093">
    <property type="entry name" value="IMP_DH_GMPRt"/>
</dbReference>
<dbReference type="GO" id="GO:0003938">
    <property type="term" value="F:IMP dehydrogenase activity"/>
    <property type="evidence" value="ECO:0007669"/>
    <property type="project" value="InterPro"/>
</dbReference>
<protein>
    <submittedName>
        <fullName evidence="3">GMP reductase</fullName>
    </submittedName>
</protein>
<dbReference type="SUPFAM" id="SSF51412">
    <property type="entry name" value="Inosine monophosphate dehydrogenase (IMPDH)"/>
    <property type="match status" value="1"/>
</dbReference>
<dbReference type="InterPro" id="IPR013785">
    <property type="entry name" value="Aldolase_TIM"/>
</dbReference>
<dbReference type="AlphaFoldDB" id="A0A0G0H6E1"/>
<dbReference type="CDD" id="cd00381">
    <property type="entry name" value="IMPDH"/>
    <property type="match status" value="1"/>
</dbReference>
<dbReference type="Pfam" id="PF00478">
    <property type="entry name" value="IMPDH"/>
    <property type="match status" value="1"/>
</dbReference>
<dbReference type="PATRIC" id="fig|1618545.3.peg.198"/>
<dbReference type="GO" id="GO:0005737">
    <property type="term" value="C:cytoplasm"/>
    <property type="evidence" value="ECO:0007669"/>
    <property type="project" value="TreeGrafter"/>
</dbReference>